<dbReference type="Proteomes" id="UP000229630">
    <property type="component" value="Chromosome 1"/>
</dbReference>
<organism evidence="1 2">
    <name type="scientific">Prevotella intermedia</name>
    <dbReference type="NCBI Taxonomy" id="28131"/>
    <lineage>
        <taxon>Bacteria</taxon>
        <taxon>Pseudomonadati</taxon>
        <taxon>Bacteroidota</taxon>
        <taxon>Bacteroidia</taxon>
        <taxon>Bacteroidales</taxon>
        <taxon>Prevotellaceae</taxon>
        <taxon>Prevotella</taxon>
    </lineage>
</organism>
<gene>
    <name evidence="1" type="ORF">CTM62_06030</name>
</gene>
<protein>
    <submittedName>
        <fullName evidence="1">Uncharacterized protein</fullName>
    </submittedName>
</protein>
<reference evidence="1 2" key="1">
    <citation type="submission" date="2017-11" db="EMBL/GenBank/DDBJ databases">
        <title>Genome sequencing of Prevotella intermedia KCOM 2837.</title>
        <authorList>
            <person name="Kook J.-K."/>
            <person name="Park S.-N."/>
            <person name="Lim Y.K."/>
        </authorList>
    </citation>
    <scope>NUCLEOTIDE SEQUENCE [LARGE SCALE GENOMIC DNA]</scope>
    <source>
        <strain evidence="1 2">KCOM 2837</strain>
    </source>
</reference>
<proteinExistence type="predicted"/>
<dbReference type="AlphaFoldDB" id="A0A2D3L6W2"/>
<name>A0A2D3L6W2_PREIN</name>
<evidence type="ECO:0000313" key="2">
    <source>
        <dbReference type="Proteomes" id="UP000229630"/>
    </source>
</evidence>
<sequence>MRLLSGSFCCEKYLQGFWLFSTHKIWYFLKATLFVNSSFSSARVTLYGYLRMACYCSCQQ</sequence>
<evidence type="ECO:0000313" key="1">
    <source>
        <dbReference type="EMBL" id="ATV26317.1"/>
    </source>
</evidence>
<accession>A0A2D3L6W2</accession>
<dbReference type="EMBL" id="CP024723">
    <property type="protein sequence ID" value="ATV26317.1"/>
    <property type="molecule type" value="Genomic_DNA"/>
</dbReference>